<dbReference type="Proteomes" id="UP000011932">
    <property type="component" value="Chromosome"/>
</dbReference>
<evidence type="ECO:0008006" key="3">
    <source>
        <dbReference type="Google" id="ProtNLM"/>
    </source>
</evidence>
<dbReference type="KEGG" id="man:A11S_977"/>
<dbReference type="Gene3D" id="3.40.50.2000">
    <property type="entry name" value="Glycogen Phosphorylase B"/>
    <property type="match status" value="1"/>
</dbReference>
<dbReference type="AlphaFoldDB" id="M4VEI8"/>
<organism evidence="1 2">
    <name type="scientific">Micavibrio aeruginosavorus EPB</name>
    <dbReference type="NCBI Taxonomy" id="349215"/>
    <lineage>
        <taxon>Bacteria</taxon>
        <taxon>Pseudomonadati</taxon>
        <taxon>Bdellovibrionota</taxon>
        <taxon>Bdellovibrionia</taxon>
        <taxon>Bdellovibrionales</taxon>
        <taxon>Pseudobdellovibrionaceae</taxon>
        <taxon>Micavibrio</taxon>
    </lineage>
</organism>
<dbReference type="EMBL" id="CP003538">
    <property type="protein sequence ID" value="AGH97797.1"/>
    <property type="molecule type" value="Genomic_DNA"/>
</dbReference>
<dbReference type="SUPFAM" id="SSF53756">
    <property type="entry name" value="UDP-Glycosyltransferase/glycogen phosphorylase"/>
    <property type="match status" value="1"/>
</dbReference>
<reference evidence="1 2" key="1">
    <citation type="journal article" date="2013" name="ISME J.">
        <title>By their genes ye shall know them: genomic signatures of predatory bacteria.</title>
        <authorList>
            <person name="Pasternak Z."/>
            <person name="Pietrokovski S."/>
            <person name="Rotem O."/>
            <person name="Gophna U."/>
            <person name="Lurie-Weinberger M.N."/>
            <person name="Jurkevitch E."/>
        </authorList>
    </citation>
    <scope>NUCLEOTIDE SEQUENCE [LARGE SCALE GENOMIC DNA]</scope>
    <source>
        <strain evidence="1">EPB</strain>
    </source>
</reference>
<evidence type="ECO:0000313" key="1">
    <source>
        <dbReference type="EMBL" id="AGH97797.1"/>
    </source>
</evidence>
<dbReference type="PATRIC" id="fig|349215.9.peg.945"/>
<dbReference type="HOGENOM" id="CLU_047683_0_0_5"/>
<proteinExistence type="predicted"/>
<dbReference type="RefSeq" id="WP_015467343.1">
    <property type="nucleotide sequence ID" value="NC_020812.1"/>
</dbReference>
<gene>
    <name evidence="1" type="ORF">A11S_977</name>
</gene>
<evidence type="ECO:0000313" key="2">
    <source>
        <dbReference type="Proteomes" id="UP000011932"/>
    </source>
</evidence>
<dbReference type="STRING" id="349215.A11S_977"/>
<dbReference type="OrthoDB" id="3318784at2"/>
<name>M4VEI8_9BACT</name>
<accession>M4VEI8</accession>
<protein>
    <recommendedName>
        <fullName evidence="3">Glycosyltransferase</fullName>
    </recommendedName>
</protein>
<sequence length="389" mass="45107">MKKRKNIADIRIFHCPTMVGGNPQGLSAAEKSLGLKSESVSLSRSYLGYKADRIVFRSGENIVFCEFRRWIEIFRVLCLADIIHFNFGETLAPSQYFSDNAKYDAFKIWIYNNLYARWFEFIDLKIARILGKVVTVTYQGDDARQGDFCEKNYPIHFCREVDGSYYSKKSDANKRRKIDVFAKYAHFIYTVNPDLLNVLPERAKFIPYASVSLEDWDIVKKNGHNQKEIHIVHAPSHRDVKGTKYIIQAFERLKREGYEFRYTLVEGMSNQDAKKIYETADLLVDQLLAGYYGGLAVELMALGKPVICYMRESDLHFMPEDMRKDMPIINATPDTIYDVLKDYLTTHKSDLDNIGMRGRAYVEKWHDPLKIAQTMYDDALSVMKRGYGV</sequence>